<dbReference type="AlphaFoldDB" id="A0A7I9YLH7"/>
<organism evidence="2 3">
    <name type="scientific">Mycobacterium bourgelatii</name>
    <dbReference type="NCBI Taxonomy" id="1273442"/>
    <lineage>
        <taxon>Bacteria</taxon>
        <taxon>Bacillati</taxon>
        <taxon>Actinomycetota</taxon>
        <taxon>Actinomycetes</taxon>
        <taxon>Mycobacteriales</taxon>
        <taxon>Mycobacteriaceae</taxon>
        <taxon>Mycobacterium</taxon>
    </lineage>
</organism>
<dbReference type="PANTHER" id="PTHR12126">
    <property type="entry name" value="NADH-UBIQUINONE OXIDOREDUCTASE 39 KDA SUBUNIT-RELATED"/>
    <property type="match status" value="1"/>
</dbReference>
<accession>A0A7I9YLH7</accession>
<dbReference type="RefSeq" id="WP_163709971.1">
    <property type="nucleotide sequence ID" value="NZ_BLKZ01000001.1"/>
</dbReference>
<sequence>MDCVVFGATGYLGMRLVPALLSEGHRVRLLARDPSKLDDVPWRDQVEVSQGDVSDADSVRKALEGQQVLYYLVHSMMRPDFVQFDHDAACTVAEAAKAADLSRIVYVGGIIPEGQELSDHLASREEVGKLLRQSGVPTVELRAAAIIGAGSASFEMLRYLTDRLPLMVTPRWLRTCVQPIAIRDVLYYLVKSADLPAEVNRPFDIGGPDHFTYTEMIRKYAEIARLPKRLAIPVPVLSPWLSSQWVNVVTPLPRALAVSLMESLENDVVCADHDIADYIPDPDGGLTRYREAVELALSHVRDGDVHTRWWRAEAEDAPSRPLPTDPDWAGGSLYDDVRECHIAADSATAWRAVETAAVESEWSGVPWGWSLRGWLDRKSRGGTSPDAGKNRRSLEHRELHDGESLDRWLVERVEGPRFLRLRAEVRLPGRLWLELSVRPDDDGGSVLRQRAVFQPYGLAGQAFWNGLAPARKAFLAGIARDVSAIARTLADRGAELTPHGK</sequence>
<dbReference type="SUPFAM" id="SSF51735">
    <property type="entry name" value="NAD(P)-binding Rossmann-fold domains"/>
    <property type="match status" value="1"/>
</dbReference>
<dbReference type="InterPro" id="IPR016040">
    <property type="entry name" value="NAD(P)-bd_dom"/>
</dbReference>
<feature type="domain" description="NAD(P)-binding" evidence="1">
    <location>
        <begin position="7"/>
        <end position="111"/>
    </location>
</feature>
<dbReference type="PANTHER" id="PTHR12126:SF11">
    <property type="entry name" value="NADH DEHYDROGENASE [UBIQUINONE] 1 ALPHA SUBCOMPLEX SUBUNIT 9, MITOCHONDRIAL"/>
    <property type="match status" value="1"/>
</dbReference>
<dbReference type="Proteomes" id="UP000465360">
    <property type="component" value="Unassembled WGS sequence"/>
</dbReference>
<proteinExistence type="predicted"/>
<dbReference type="EMBL" id="BLKZ01000001">
    <property type="protein sequence ID" value="GFG89545.1"/>
    <property type="molecule type" value="Genomic_DNA"/>
</dbReference>
<gene>
    <name evidence="2" type="ORF">MBOU_15870</name>
</gene>
<dbReference type="Pfam" id="PF13460">
    <property type="entry name" value="NAD_binding_10"/>
    <property type="match status" value="1"/>
</dbReference>
<reference evidence="2 3" key="1">
    <citation type="journal article" date="2019" name="Emerg. Microbes Infect.">
        <title>Comprehensive subspecies identification of 175 nontuberculous mycobacteria species based on 7547 genomic profiles.</title>
        <authorList>
            <person name="Matsumoto Y."/>
            <person name="Kinjo T."/>
            <person name="Motooka D."/>
            <person name="Nabeya D."/>
            <person name="Jung N."/>
            <person name="Uechi K."/>
            <person name="Horii T."/>
            <person name="Iida T."/>
            <person name="Fujita J."/>
            <person name="Nakamura S."/>
        </authorList>
    </citation>
    <scope>NUCLEOTIDE SEQUENCE [LARGE SCALE GENOMIC DNA]</scope>
    <source>
        <strain evidence="2 3">JCM 30725</strain>
    </source>
</reference>
<dbReference type="Pfam" id="PF11066">
    <property type="entry name" value="DUF2867"/>
    <property type="match status" value="1"/>
</dbReference>
<evidence type="ECO:0000313" key="3">
    <source>
        <dbReference type="Proteomes" id="UP000465360"/>
    </source>
</evidence>
<name>A0A7I9YLH7_MYCBU</name>
<dbReference type="GO" id="GO:0044877">
    <property type="term" value="F:protein-containing complex binding"/>
    <property type="evidence" value="ECO:0007669"/>
    <property type="project" value="TreeGrafter"/>
</dbReference>
<dbReference type="InterPro" id="IPR051207">
    <property type="entry name" value="ComplexI_NDUFA9_subunit"/>
</dbReference>
<keyword evidence="3" id="KW-1185">Reference proteome</keyword>
<protein>
    <submittedName>
        <fullName evidence="2">NAD(P)-dependent oxidoreductase</fullName>
    </submittedName>
</protein>
<dbReference type="InterPro" id="IPR021295">
    <property type="entry name" value="DUF2867"/>
</dbReference>
<dbReference type="SUPFAM" id="SSF55961">
    <property type="entry name" value="Bet v1-like"/>
    <property type="match status" value="1"/>
</dbReference>
<dbReference type="Gene3D" id="3.40.50.720">
    <property type="entry name" value="NAD(P)-binding Rossmann-like Domain"/>
    <property type="match status" value="1"/>
</dbReference>
<evidence type="ECO:0000259" key="1">
    <source>
        <dbReference type="Pfam" id="PF13460"/>
    </source>
</evidence>
<dbReference type="InterPro" id="IPR036291">
    <property type="entry name" value="NAD(P)-bd_dom_sf"/>
</dbReference>
<evidence type="ECO:0000313" key="2">
    <source>
        <dbReference type="EMBL" id="GFG89545.1"/>
    </source>
</evidence>
<comment type="caution">
    <text evidence="2">The sequence shown here is derived from an EMBL/GenBank/DDBJ whole genome shotgun (WGS) entry which is preliminary data.</text>
</comment>